<dbReference type="Proteomes" id="UP000604825">
    <property type="component" value="Unassembled WGS sequence"/>
</dbReference>
<sequence length="180" mass="20420">MIRLAALKNSSGFLVNNNCVIGVKFIKVVTTKAKTTSEKLFVKNTSTLPEAKSAYTWCIVDFFGMKNPGYSPEFTAGGYKWSIRLDKEENHISLYLKKMINDLPEDYAILVEFTLSIKNQEGRKHLKTTGRTQFSNNVRIWGWENVVSMEDIQDSSNGYLIKTKCCIEAEVKIVGSSRMK</sequence>
<proteinExistence type="predicted"/>
<dbReference type="Pfam" id="PF22486">
    <property type="entry name" value="MATH_2"/>
    <property type="match status" value="1"/>
</dbReference>
<dbReference type="OrthoDB" id="1883087at2759"/>
<dbReference type="Gene3D" id="2.60.210.10">
    <property type="entry name" value="Apoptosis, Tumor Necrosis Factor Receptor Associated Protein 2, Chain A"/>
    <property type="match status" value="1"/>
</dbReference>
<dbReference type="PROSITE" id="PS50144">
    <property type="entry name" value="MATH"/>
    <property type="match status" value="1"/>
</dbReference>
<dbReference type="InterPro" id="IPR008974">
    <property type="entry name" value="TRAF-like"/>
</dbReference>
<evidence type="ECO:0000313" key="3">
    <source>
        <dbReference type="Proteomes" id="UP000604825"/>
    </source>
</evidence>
<dbReference type="EMBL" id="CAJGYO010000009">
    <property type="protein sequence ID" value="CAD6254898.1"/>
    <property type="molecule type" value="Genomic_DNA"/>
</dbReference>
<dbReference type="PANTHER" id="PTHR46162">
    <property type="entry name" value="TRAF-LIKE FAMILY PROTEIN"/>
    <property type="match status" value="1"/>
</dbReference>
<dbReference type="SMART" id="SM00061">
    <property type="entry name" value="MATH"/>
    <property type="match status" value="1"/>
</dbReference>
<dbReference type="CDD" id="cd00121">
    <property type="entry name" value="MATH"/>
    <property type="match status" value="1"/>
</dbReference>
<keyword evidence="3" id="KW-1185">Reference proteome</keyword>
<comment type="caution">
    <text evidence="2">The sequence shown here is derived from an EMBL/GenBank/DDBJ whole genome shotgun (WGS) entry which is preliminary data.</text>
</comment>
<dbReference type="SUPFAM" id="SSF49599">
    <property type="entry name" value="TRAF domain-like"/>
    <property type="match status" value="1"/>
</dbReference>
<accession>A0A811QFV7</accession>
<feature type="domain" description="MATH" evidence="1">
    <location>
        <begin position="52"/>
        <end position="171"/>
    </location>
</feature>
<protein>
    <recommendedName>
        <fullName evidence="1">MATH domain-containing protein</fullName>
    </recommendedName>
</protein>
<gene>
    <name evidence="2" type="ORF">NCGR_LOCUS38497</name>
</gene>
<organism evidence="2 3">
    <name type="scientific">Miscanthus lutarioriparius</name>
    <dbReference type="NCBI Taxonomy" id="422564"/>
    <lineage>
        <taxon>Eukaryota</taxon>
        <taxon>Viridiplantae</taxon>
        <taxon>Streptophyta</taxon>
        <taxon>Embryophyta</taxon>
        <taxon>Tracheophyta</taxon>
        <taxon>Spermatophyta</taxon>
        <taxon>Magnoliopsida</taxon>
        <taxon>Liliopsida</taxon>
        <taxon>Poales</taxon>
        <taxon>Poaceae</taxon>
        <taxon>PACMAD clade</taxon>
        <taxon>Panicoideae</taxon>
        <taxon>Andropogonodae</taxon>
        <taxon>Andropogoneae</taxon>
        <taxon>Saccharinae</taxon>
        <taxon>Miscanthus</taxon>
    </lineage>
</organism>
<evidence type="ECO:0000259" key="1">
    <source>
        <dbReference type="PROSITE" id="PS50144"/>
    </source>
</evidence>
<dbReference type="AlphaFoldDB" id="A0A811QFV7"/>
<name>A0A811QFV7_9POAL</name>
<evidence type="ECO:0000313" key="2">
    <source>
        <dbReference type="EMBL" id="CAD6254898.1"/>
    </source>
</evidence>
<dbReference type="PANTHER" id="PTHR46162:SF32">
    <property type="entry name" value="MATH DOMAIN-CONTAINING PROTEIN"/>
    <property type="match status" value="1"/>
</dbReference>
<dbReference type="InterPro" id="IPR002083">
    <property type="entry name" value="MATH/TRAF_dom"/>
</dbReference>
<reference evidence="2" key="1">
    <citation type="submission" date="2020-10" db="EMBL/GenBank/DDBJ databases">
        <authorList>
            <person name="Han B."/>
            <person name="Lu T."/>
            <person name="Zhao Q."/>
            <person name="Huang X."/>
            <person name="Zhao Y."/>
        </authorList>
    </citation>
    <scope>NUCLEOTIDE SEQUENCE</scope>
</reference>